<dbReference type="SUPFAM" id="SSF54616">
    <property type="entry name" value="DNA-binding domain of Mlu1-box binding protein MBP1"/>
    <property type="match status" value="1"/>
</dbReference>
<feature type="domain" description="HTH APSES-type" evidence="2">
    <location>
        <begin position="1386"/>
        <end position="1500"/>
    </location>
</feature>
<dbReference type="InterPro" id="IPR036887">
    <property type="entry name" value="HTH_APSES_sf"/>
</dbReference>
<feature type="region of interest" description="Disordered" evidence="1">
    <location>
        <begin position="1125"/>
        <end position="1151"/>
    </location>
</feature>
<dbReference type="Proteomes" id="UP000812966">
    <property type="component" value="Unassembled WGS sequence"/>
</dbReference>
<feature type="region of interest" description="Disordered" evidence="1">
    <location>
        <begin position="145"/>
        <end position="350"/>
    </location>
</feature>
<feature type="compositionally biased region" description="Polar residues" evidence="1">
    <location>
        <begin position="334"/>
        <end position="344"/>
    </location>
</feature>
<dbReference type="PROSITE" id="PS51299">
    <property type="entry name" value="HTH_APSES"/>
    <property type="match status" value="1"/>
</dbReference>
<keyword evidence="4" id="KW-1185">Reference proteome</keyword>
<accession>A0A8K0JMH1</accession>
<feature type="compositionally biased region" description="Low complexity" evidence="1">
    <location>
        <begin position="1"/>
        <end position="17"/>
    </location>
</feature>
<feature type="compositionally biased region" description="Polar residues" evidence="1">
    <location>
        <begin position="1573"/>
        <end position="1585"/>
    </location>
</feature>
<organism evidence="3 4">
    <name type="scientific">Filobasidium floriforme</name>
    <dbReference type="NCBI Taxonomy" id="5210"/>
    <lineage>
        <taxon>Eukaryota</taxon>
        <taxon>Fungi</taxon>
        <taxon>Dikarya</taxon>
        <taxon>Basidiomycota</taxon>
        <taxon>Agaricomycotina</taxon>
        <taxon>Tremellomycetes</taxon>
        <taxon>Filobasidiales</taxon>
        <taxon>Filobasidiaceae</taxon>
        <taxon>Filobasidium</taxon>
    </lineage>
</organism>
<feature type="region of interest" description="Disordered" evidence="1">
    <location>
        <begin position="978"/>
        <end position="1024"/>
    </location>
</feature>
<feature type="region of interest" description="Disordered" evidence="1">
    <location>
        <begin position="592"/>
        <end position="628"/>
    </location>
</feature>
<protein>
    <recommendedName>
        <fullName evidence="2">HTH APSES-type domain-containing protein</fullName>
    </recommendedName>
</protein>
<evidence type="ECO:0000313" key="4">
    <source>
        <dbReference type="Proteomes" id="UP000812966"/>
    </source>
</evidence>
<dbReference type="Gene3D" id="3.10.260.10">
    <property type="entry name" value="Transcription regulator HTH, APSES-type DNA-binding domain"/>
    <property type="match status" value="1"/>
</dbReference>
<dbReference type="GO" id="GO:0003677">
    <property type="term" value="F:DNA binding"/>
    <property type="evidence" value="ECO:0007669"/>
    <property type="project" value="InterPro"/>
</dbReference>
<feature type="compositionally biased region" description="Basic and acidic residues" evidence="1">
    <location>
        <begin position="272"/>
        <end position="290"/>
    </location>
</feature>
<feature type="compositionally biased region" description="Polar residues" evidence="1">
    <location>
        <begin position="592"/>
        <end position="616"/>
    </location>
</feature>
<feature type="compositionally biased region" description="Polar residues" evidence="1">
    <location>
        <begin position="940"/>
        <end position="952"/>
    </location>
</feature>
<sequence>MSGPRPSTRSTRSRVVGDVTNLPMASVGSALGKASSSSSTSTSPSPAAGADAKTEGREPIGLRARRRSTVNEQVGSMSPAAGMSSSSSSPTTTVKEKRRVVEVVIPAHDRAPLTFPVKVDGGIGSGGEIDAGVGDSVEAVAVAGPGPRSMSLRGGGGRRTSVSSRRATVVESVPVAGAGSGSATVATRSSARFREQEQGRASMVKREPGSKVILAQENGKNEKKVKHEIPSSASQVGSAIAGPSRIKVEPQQQSQDQPERVRKGRGWRKGWGKSDTKTKNTIESRSETASRSDSVAASISAGSGTNYLEAEEQTGTREKQSSSSEDSVTPALTKENTATQTSPIARSAPALAHPISTTSERHCDTIVQSHPGLKVSARPSRQRVERAGGKIASQRTIQEGPTEPASPTSHSLRSTKGQNPCIIPFPPADVIEPDHGGIIPVDEDEEENGQIVQDDMKDDKLMAVCAALETFGNRALTPTEIGDICVNQGWIRPSPALAPQSLVQSAIRAYARRCAVHQPERIMLIRKRILAGYALESRLLPALHPSAARDGHRRKGTVYYLEGRVGGREWTSPFDDLPEDQESASAMNVVKQTSHTQVKRNGSGRQAKQVRASSRSATEDAMDVVAQDDTNPVKSTGLKIKIKLGGMVSAVAETAPIRQSADANPETMMDTPSEYETTSDDGSGSESIEEDDGNEQDNGMSGTSTDDDSEEDSEEFDDSRDENGLPMTGSIKDLARSFFMDSPPMVPVADSPIAQVRFSPFEPIMEPTFPNNPLDGMFEDSDYMPALSPPDAQSGSSSDDEDEVATEFMDTLDLDRLGYRKTSIKRVGFHPMAYRDVLSPGDAEGSEIDTPATTPRTCYDEDDEAEHKKAFMAPVSGMGSDEILDVDEELQNAVHVLGQLLPDLSDSINQSTEISTTRQELQGVGTQAEHGDTVMTSATAPVTQASSSQAITSVRPRRKSSVGARDFMRLSLPLPACPAPSPLNSPTFADRAGSSTVSSREYPLGQSDPERGGSPTDGENIAGTSDLELLPDLGRQLAISDCESACICSLETDANLAMDVDSAHTPRDSMLIHQGGDELDQDVDLSNEHLSRSWADLLGPESVGMEELDNVWGFMNAAVTAAAVDQGKRRRRGEPDCQSIASTKSDSSDRTLQQKDVWGIIGVGSTLDTSSRARRIEKARFARALIRAKAIASSNPSGSPSKCNGGERQDHQIPDDAIGMEDVADAILSAWADGETILEDVSEPSNTEFANRDEEHLLGASFQYSDLDEHAMGVSPSVLTKSTDPDGMQEAVLRGDRDVRTPSGVGVGSERSDIQDVAAVTVKAKMDTVVGTEPKPGASTSAPLAKLASAPPLQTQTGSSTTYAKLPARLPAPPRPAASTPTFVNASKPTYPPVQALLIDSVSVFAISWNETLIYRRIESDYVNFSALLRALKHPSVMEVERRVGQHATSMIFRDSKFAGVDGVWLPLDVAEAEAATIQVPSSLASALFQEDMAGLFPEPLAKIKTILGAQGDAPVQRNAVFKGGRYFGILFGCMGDSLTKDNQTTTLTLSLPLPLADPKISSYDSPLIPSKRLNTVTTASNSDGPPSKRRKPSISTGSDRRLTRAQKHNS</sequence>
<proteinExistence type="predicted"/>
<feature type="compositionally biased region" description="Low complexity" evidence="1">
    <location>
        <begin position="159"/>
        <end position="190"/>
    </location>
</feature>
<feature type="compositionally biased region" description="Low complexity" evidence="1">
    <location>
        <begin position="75"/>
        <end position="93"/>
    </location>
</feature>
<feature type="compositionally biased region" description="Basic and acidic residues" evidence="1">
    <location>
        <begin position="192"/>
        <end position="209"/>
    </location>
</feature>
<feature type="compositionally biased region" description="Acidic residues" evidence="1">
    <location>
        <begin position="705"/>
        <end position="720"/>
    </location>
</feature>
<feature type="compositionally biased region" description="Basic residues" evidence="1">
    <location>
        <begin position="262"/>
        <end position="271"/>
    </location>
</feature>
<feature type="compositionally biased region" description="Low complexity" evidence="1">
    <location>
        <begin position="25"/>
        <end position="51"/>
    </location>
</feature>
<feature type="region of interest" description="Disordered" evidence="1">
    <location>
        <begin position="940"/>
        <end position="962"/>
    </location>
</feature>
<dbReference type="EMBL" id="JABELV010000040">
    <property type="protein sequence ID" value="KAG7562050.1"/>
    <property type="molecule type" value="Genomic_DNA"/>
</dbReference>
<evidence type="ECO:0000256" key="1">
    <source>
        <dbReference type="SAM" id="MobiDB-lite"/>
    </source>
</evidence>
<feature type="compositionally biased region" description="Basic and acidic residues" evidence="1">
    <location>
        <begin position="219"/>
        <end position="229"/>
    </location>
</feature>
<feature type="region of interest" description="Disordered" evidence="1">
    <location>
        <begin position="1"/>
        <end position="97"/>
    </location>
</feature>
<gene>
    <name evidence="3" type="ORF">FFLO_02522</name>
</gene>
<comment type="caution">
    <text evidence="3">The sequence shown here is derived from an EMBL/GenBank/DDBJ whole genome shotgun (WGS) entry which is preliminary data.</text>
</comment>
<feature type="region of interest" description="Disordered" evidence="1">
    <location>
        <begin position="387"/>
        <end position="416"/>
    </location>
</feature>
<feature type="region of interest" description="Disordered" evidence="1">
    <location>
        <begin position="656"/>
        <end position="729"/>
    </location>
</feature>
<feature type="region of interest" description="Disordered" evidence="1">
    <location>
        <begin position="1572"/>
        <end position="1611"/>
    </location>
</feature>
<evidence type="ECO:0000313" key="3">
    <source>
        <dbReference type="EMBL" id="KAG7562050.1"/>
    </source>
</evidence>
<dbReference type="InterPro" id="IPR003163">
    <property type="entry name" value="Tscrpt_reg_HTH_APSES-type"/>
</dbReference>
<evidence type="ECO:0000259" key="2">
    <source>
        <dbReference type="PROSITE" id="PS51299"/>
    </source>
</evidence>
<feature type="compositionally biased region" description="Polar residues" evidence="1">
    <location>
        <begin position="393"/>
        <end position="416"/>
    </location>
</feature>
<feature type="compositionally biased region" description="Polar residues" evidence="1">
    <location>
        <begin position="291"/>
        <end position="306"/>
    </location>
</feature>
<reference evidence="3" key="1">
    <citation type="submission" date="2020-04" db="EMBL/GenBank/DDBJ databases">
        <title>Analysis of mating type loci in Filobasidium floriforme.</title>
        <authorList>
            <person name="Nowrousian M."/>
        </authorList>
    </citation>
    <scope>NUCLEOTIDE SEQUENCE</scope>
    <source>
        <strain evidence="3">CBS 6242</strain>
    </source>
</reference>
<name>A0A8K0JMH1_9TREE</name>